<comment type="subunit">
    <text evidence="2 10">Homodimer.</text>
</comment>
<evidence type="ECO:0000256" key="5">
    <source>
        <dbReference type="ARBA" id="ARBA00022801"/>
    </source>
</evidence>
<dbReference type="NCBIfam" id="TIGR00042">
    <property type="entry name" value="RdgB/HAM1 family non-canonical purine NTP pyrophosphatase"/>
    <property type="match status" value="1"/>
</dbReference>
<gene>
    <name evidence="12" type="ORF">EDD68_104142</name>
</gene>
<dbReference type="EC" id="3.6.1.66" evidence="10"/>
<evidence type="ECO:0000313" key="13">
    <source>
        <dbReference type="Proteomes" id="UP000294650"/>
    </source>
</evidence>
<name>A0A4R3N956_9BACI</name>
<comment type="caution">
    <text evidence="12">The sequence shown here is derived from an EMBL/GenBank/DDBJ whole genome shotgun (WGS) entry which is preliminary data.</text>
</comment>
<evidence type="ECO:0000256" key="2">
    <source>
        <dbReference type="ARBA" id="ARBA00011738"/>
    </source>
</evidence>
<dbReference type="GO" id="GO:0000166">
    <property type="term" value="F:nucleotide binding"/>
    <property type="evidence" value="ECO:0007669"/>
    <property type="project" value="UniProtKB-KW"/>
</dbReference>
<keyword evidence="4 10" id="KW-0547">Nucleotide-binding</keyword>
<evidence type="ECO:0000256" key="8">
    <source>
        <dbReference type="ARBA" id="ARBA00051875"/>
    </source>
</evidence>
<dbReference type="SUPFAM" id="SSF52972">
    <property type="entry name" value="ITPase-like"/>
    <property type="match status" value="1"/>
</dbReference>
<evidence type="ECO:0000256" key="4">
    <source>
        <dbReference type="ARBA" id="ARBA00022741"/>
    </source>
</evidence>
<reference evidence="12 13" key="1">
    <citation type="submission" date="2019-03" db="EMBL/GenBank/DDBJ databases">
        <title>Genomic Encyclopedia of Type Strains, Phase IV (KMG-IV): sequencing the most valuable type-strain genomes for metagenomic binning, comparative biology and taxonomic classification.</title>
        <authorList>
            <person name="Goeker M."/>
        </authorList>
    </citation>
    <scope>NUCLEOTIDE SEQUENCE [LARGE SCALE GENOMIC DNA]</scope>
    <source>
        <strain evidence="12 13">DSM 25894</strain>
    </source>
</reference>
<dbReference type="GO" id="GO:0035870">
    <property type="term" value="F:dITP diphosphatase activity"/>
    <property type="evidence" value="ECO:0007669"/>
    <property type="project" value="UniProtKB-UniRule"/>
</dbReference>
<protein>
    <recommendedName>
        <fullName evidence="10">dITP/XTP pyrophosphatase</fullName>
        <ecNumber evidence="10">3.6.1.66</ecNumber>
    </recommendedName>
    <alternativeName>
        <fullName evidence="10">Non-canonical purine NTP pyrophosphatase</fullName>
    </alternativeName>
    <alternativeName>
        <fullName evidence="10">Non-standard purine NTP pyrophosphatase</fullName>
    </alternativeName>
    <alternativeName>
        <fullName evidence="10">Nucleoside-triphosphate diphosphatase</fullName>
    </alternativeName>
    <alternativeName>
        <fullName evidence="10">Nucleoside-triphosphate pyrophosphatase</fullName>
        <shortName evidence="10">NTPase</shortName>
    </alternativeName>
</protein>
<dbReference type="InterPro" id="IPR020922">
    <property type="entry name" value="dITP/XTP_pyrophosphatase"/>
</dbReference>
<proteinExistence type="inferred from homology"/>
<evidence type="ECO:0000256" key="10">
    <source>
        <dbReference type="HAMAP-Rule" id="MF_01405"/>
    </source>
</evidence>
<feature type="binding site" evidence="10">
    <location>
        <begin position="8"/>
        <end position="13"/>
    </location>
    <ligand>
        <name>substrate</name>
    </ligand>
</feature>
<dbReference type="Gene3D" id="3.90.950.10">
    <property type="match status" value="1"/>
</dbReference>
<sequence>MKKIILATKNNGKAKEFKEIFGSIGIEIVTLLDLEEDIPEIEETGETFEENAAIKAETIADRFQMPVMGDDSGLEIDALDGKPGVYSARYAGLEKSDQKNMEKVLSELDGVEQDERTARFVCVLALAVPGKETVLKRGRCEGRIGFEPIGDKGFGYDPIFYPDGYDQTMAQLEPEEKNRISHRRDAINQMMDWLKENPLAE</sequence>
<feature type="binding site" evidence="10">
    <location>
        <begin position="182"/>
        <end position="183"/>
    </location>
    <ligand>
        <name>substrate</name>
    </ligand>
</feature>
<keyword evidence="6 10" id="KW-0460">Magnesium</keyword>
<feature type="binding site" evidence="10">
    <location>
        <position position="42"/>
    </location>
    <ligand>
        <name>Mg(2+)</name>
        <dbReference type="ChEBI" id="CHEBI:18420"/>
    </ligand>
</feature>
<evidence type="ECO:0000256" key="6">
    <source>
        <dbReference type="ARBA" id="ARBA00022842"/>
    </source>
</evidence>
<keyword evidence="13" id="KW-1185">Reference proteome</keyword>
<dbReference type="CDD" id="cd00515">
    <property type="entry name" value="HAM1"/>
    <property type="match status" value="1"/>
</dbReference>
<comment type="catalytic activity">
    <reaction evidence="10">
        <text>ITP + H2O = IMP + diphosphate + H(+)</text>
        <dbReference type="Rhea" id="RHEA:29399"/>
        <dbReference type="ChEBI" id="CHEBI:15377"/>
        <dbReference type="ChEBI" id="CHEBI:15378"/>
        <dbReference type="ChEBI" id="CHEBI:33019"/>
        <dbReference type="ChEBI" id="CHEBI:58053"/>
        <dbReference type="ChEBI" id="CHEBI:61402"/>
        <dbReference type="EC" id="3.6.1.66"/>
    </reaction>
</comment>
<evidence type="ECO:0000256" key="9">
    <source>
        <dbReference type="ARBA" id="ARBA00052017"/>
    </source>
</evidence>
<feature type="binding site" evidence="10">
    <location>
        <position position="71"/>
    </location>
    <ligand>
        <name>Mg(2+)</name>
        <dbReference type="ChEBI" id="CHEBI:18420"/>
    </ligand>
</feature>
<dbReference type="GO" id="GO:0046872">
    <property type="term" value="F:metal ion binding"/>
    <property type="evidence" value="ECO:0007669"/>
    <property type="project" value="UniProtKB-KW"/>
</dbReference>
<dbReference type="PANTHER" id="PTHR11067">
    <property type="entry name" value="INOSINE TRIPHOSPHATE PYROPHOSPHATASE/HAM1 PROTEIN"/>
    <property type="match status" value="1"/>
</dbReference>
<evidence type="ECO:0000256" key="11">
    <source>
        <dbReference type="RuleBase" id="RU003781"/>
    </source>
</evidence>
<dbReference type="GO" id="GO:0009117">
    <property type="term" value="P:nucleotide metabolic process"/>
    <property type="evidence" value="ECO:0007669"/>
    <property type="project" value="UniProtKB-KW"/>
</dbReference>
<dbReference type="AlphaFoldDB" id="A0A4R3N956"/>
<dbReference type="GO" id="GO:0036222">
    <property type="term" value="F:XTP diphosphatase activity"/>
    <property type="evidence" value="ECO:0007669"/>
    <property type="project" value="UniProtKB-UniRule"/>
</dbReference>
<comment type="catalytic activity">
    <reaction evidence="9 10">
        <text>XTP + H2O = XMP + diphosphate + H(+)</text>
        <dbReference type="Rhea" id="RHEA:28610"/>
        <dbReference type="ChEBI" id="CHEBI:15377"/>
        <dbReference type="ChEBI" id="CHEBI:15378"/>
        <dbReference type="ChEBI" id="CHEBI:33019"/>
        <dbReference type="ChEBI" id="CHEBI:57464"/>
        <dbReference type="ChEBI" id="CHEBI:61314"/>
        <dbReference type="EC" id="3.6.1.66"/>
    </reaction>
</comment>
<dbReference type="GO" id="GO:0036220">
    <property type="term" value="F:ITP diphosphatase activity"/>
    <property type="evidence" value="ECO:0007669"/>
    <property type="project" value="UniProtKB-UniRule"/>
</dbReference>
<dbReference type="OrthoDB" id="9807456at2"/>
<comment type="catalytic activity">
    <reaction evidence="8 10">
        <text>dITP + H2O = dIMP + diphosphate + H(+)</text>
        <dbReference type="Rhea" id="RHEA:28342"/>
        <dbReference type="ChEBI" id="CHEBI:15377"/>
        <dbReference type="ChEBI" id="CHEBI:15378"/>
        <dbReference type="ChEBI" id="CHEBI:33019"/>
        <dbReference type="ChEBI" id="CHEBI:61194"/>
        <dbReference type="ChEBI" id="CHEBI:61382"/>
        <dbReference type="EC" id="3.6.1.66"/>
    </reaction>
</comment>
<feature type="binding site" evidence="10">
    <location>
        <position position="177"/>
    </location>
    <ligand>
        <name>substrate</name>
    </ligand>
</feature>
<dbReference type="PANTHER" id="PTHR11067:SF9">
    <property type="entry name" value="INOSINE TRIPHOSPHATE PYROPHOSPHATASE"/>
    <property type="match status" value="1"/>
</dbReference>
<keyword evidence="5 10" id="KW-0378">Hydrolase</keyword>
<feature type="binding site" evidence="10">
    <location>
        <begin position="154"/>
        <end position="157"/>
    </location>
    <ligand>
        <name>substrate</name>
    </ligand>
</feature>
<dbReference type="EMBL" id="SMAN01000004">
    <property type="protein sequence ID" value="TCT25071.1"/>
    <property type="molecule type" value="Genomic_DNA"/>
</dbReference>
<dbReference type="InterPro" id="IPR029001">
    <property type="entry name" value="ITPase-like_fam"/>
</dbReference>
<dbReference type="HAMAP" id="MF_01405">
    <property type="entry name" value="Non_canon_purine_NTPase"/>
    <property type="match status" value="1"/>
</dbReference>
<keyword evidence="7 10" id="KW-0546">Nucleotide metabolism</keyword>
<dbReference type="RefSeq" id="WP_132371232.1">
    <property type="nucleotide sequence ID" value="NZ_SMAN01000004.1"/>
</dbReference>
<dbReference type="NCBIfam" id="NF011397">
    <property type="entry name" value="PRK14822.1"/>
    <property type="match status" value="1"/>
</dbReference>
<feature type="active site" description="Proton acceptor" evidence="10">
    <location>
        <position position="71"/>
    </location>
</feature>
<evidence type="ECO:0000256" key="3">
    <source>
        <dbReference type="ARBA" id="ARBA00022723"/>
    </source>
</evidence>
<comment type="similarity">
    <text evidence="1 10 11">Belongs to the HAM1 NTPase family.</text>
</comment>
<dbReference type="GO" id="GO:0005829">
    <property type="term" value="C:cytosol"/>
    <property type="evidence" value="ECO:0007669"/>
    <property type="project" value="TreeGrafter"/>
</dbReference>
<dbReference type="GO" id="GO:0009146">
    <property type="term" value="P:purine nucleoside triphosphate catabolic process"/>
    <property type="evidence" value="ECO:0007669"/>
    <property type="project" value="UniProtKB-UniRule"/>
</dbReference>
<dbReference type="InterPro" id="IPR002637">
    <property type="entry name" value="RdgB/HAM1"/>
</dbReference>
<dbReference type="Pfam" id="PF01725">
    <property type="entry name" value="Ham1p_like"/>
    <property type="match status" value="1"/>
</dbReference>
<feature type="binding site" evidence="10">
    <location>
        <position position="72"/>
    </location>
    <ligand>
        <name>substrate</name>
    </ligand>
</feature>
<accession>A0A4R3N956</accession>
<comment type="function">
    <text evidence="10">Pyrophosphatase that catalyzes the hydrolysis of nucleoside triphosphates to their monophosphate derivatives, with a high preference for the non-canonical purine nucleotides XTP (xanthosine triphosphate), dITP (deoxyinosine triphosphate) and ITP. Seems to function as a house-cleaning enzyme that removes non-canonical purine nucleotides from the nucleotide pool, thus preventing their incorporation into DNA/RNA and avoiding chromosomal lesions.</text>
</comment>
<organism evidence="12 13">
    <name type="scientific">Melghiribacillus thermohalophilus</name>
    <dbReference type="NCBI Taxonomy" id="1324956"/>
    <lineage>
        <taxon>Bacteria</taxon>
        <taxon>Bacillati</taxon>
        <taxon>Bacillota</taxon>
        <taxon>Bacilli</taxon>
        <taxon>Bacillales</taxon>
        <taxon>Bacillaceae</taxon>
        <taxon>Melghiribacillus</taxon>
    </lineage>
</organism>
<comment type="cofactor">
    <cofactor evidence="10">
        <name>Mg(2+)</name>
        <dbReference type="ChEBI" id="CHEBI:18420"/>
    </cofactor>
    <text evidence="10">Binds 1 Mg(2+) ion per subunit.</text>
</comment>
<evidence type="ECO:0000256" key="1">
    <source>
        <dbReference type="ARBA" id="ARBA00008023"/>
    </source>
</evidence>
<keyword evidence="3 10" id="KW-0479">Metal-binding</keyword>
<evidence type="ECO:0000256" key="7">
    <source>
        <dbReference type="ARBA" id="ARBA00023080"/>
    </source>
</evidence>
<dbReference type="Proteomes" id="UP000294650">
    <property type="component" value="Unassembled WGS sequence"/>
</dbReference>
<evidence type="ECO:0000313" key="12">
    <source>
        <dbReference type="EMBL" id="TCT25071.1"/>
    </source>
</evidence>
<dbReference type="FunFam" id="3.90.950.10:FF:000001">
    <property type="entry name" value="dITP/XTP pyrophosphatase"/>
    <property type="match status" value="1"/>
</dbReference>
<dbReference type="GO" id="GO:0017111">
    <property type="term" value="F:ribonucleoside triphosphate phosphatase activity"/>
    <property type="evidence" value="ECO:0007669"/>
    <property type="project" value="InterPro"/>
</dbReference>